<keyword evidence="1" id="KW-0479">Metal-binding</keyword>
<evidence type="ECO:0000256" key="3">
    <source>
        <dbReference type="ARBA" id="ARBA00022837"/>
    </source>
</evidence>
<dbReference type="SMART" id="SM00054">
    <property type="entry name" value="EFh"/>
    <property type="match status" value="3"/>
</dbReference>
<dbReference type="PROSITE" id="PS50222">
    <property type="entry name" value="EF_HAND_2"/>
    <property type="match status" value="3"/>
</dbReference>
<accession>A0ABR2BH98</accession>
<keyword evidence="2" id="KW-0677">Repeat</keyword>
<dbReference type="InterPro" id="IPR039647">
    <property type="entry name" value="EF_hand_pair_protein_CML-like"/>
</dbReference>
<dbReference type="EMBL" id="JBBPBM010000117">
    <property type="protein sequence ID" value="KAK8506566.1"/>
    <property type="molecule type" value="Genomic_DNA"/>
</dbReference>
<organism evidence="5 6">
    <name type="scientific">Hibiscus sabdariffa</name>
    <name type="common">roselle</name>
    <dbReference type="NCBI Taxonomy" id="183260"/>
    <lineage>
        <taxon>Eukaryota</taxon>
        <taxon>Viridiplantae</taxon>
        <taxon>Streptophyta</taxon>
        <taxon>Embryophyta</taxon>
        <taxon>Tracheophyta</taxon>
        <taxon>Spermatophyta</taxon>
        <taxon>Magnoliopsida</taxon>
        <taxon>eudicotyledons</taxon>
        <taxon>Gunneridae</taxon>
        <taxon>Pentapetalae</taxon>
        <taxon>rosids</taxon>
        <taxon>malvids</taxon>
        <taxon>Malvales</taxon>
        <taxon>Malvaceae</taxon>
        <taxon>Malvoideae</taxon>
        <taxon>Hibiscus</taxon>
    </lineage>
</organism>
<gene>
    <name evidence="5" type="ORF">V6N12_073521</name>
</gene>
<evidence type="ECO:0000256" key="2">
    <source>
        <dbReference type="ARBA" id="ARBA00022737"/>
    </source>
</evidence>
<dbReference type="PROSITE" id="PS00018">
    <property type="entry name" value="EF_HAND_1"/>
    <property type="match status" value="3"/>
</dbReference>
<feature type="domain" description="EF-hand" evidence="4">
    <location>
        <begin position="88"/>
        <end position="123"/>
    </location>
</feature>
<keyword evidence="3" id="KW-0106">Calcium</keyword>
<dbReference type="CDD" id="cd00051">
    <property type="entry name" value="EFh"/>
    <property type="match status" value="2"/>
</dbReference>
<dbReference type="InterPro" id="IPR002048">
    <property type="entry name" value="EF_hand_dom"/>
</dbReference>
<reference evidence="5 6" key="1">
    <citation type="journal article" date="2024" name="G3 (Bethesda)">
        <title>Genome assembly of Hibiscus sabdariffa L. provides insights into metabolisms of medicinal natural products.</title>
        <authorList>
            <person name="Kim T."/>
        </authorList>
    </citation>
    <scope>NUCLEOTIDE SEQUENCE [LARGE SCALE GENOMIC DNA]</scope>
    <source>
        <strain evidence="5">TK-2024</strain>
        <tissue evidence="5">Old leaves</tissue>
    </source>
</reference>
<dbReference type="PANTHER" id="PTHR10891">
    <property type="entry name" value="EF-HAND CALCIUM-BINDING DOMAIN CONTAINING PROTEIN"/>
    <property type="match status" value="1"/>
</dbReference>
<dbReference type="Gene3D" id="1.10.238.10">
    <property type="entry name" value="EF-hand"/>
    <property type="match status" value="2"/>
</dbReference>
<dbReference type="Pfam" id="PF13833">
    <property type="entry name" value="EF-hand_8"/>
    <property type="match status" value="1"/>
</dbReference>
<dbReference type="SUPFAM" id="SSF47473">
    <property type="entry name" value="EF-hand"/>
    <property type="match status" value="1"/>
</dbReference>
<name>A0ABR2BH98_9ROSI</name>
<evidence type="ECO:0000313" key="5">
    <source>
        <dbReference type="EMBL" id="KAK8506566.1"/>
    </source>
</evidence>
<evidence type="ECO:0000313" key="6">
    <source>
        <dbReference type="Proteomes" id="UP001472677"/>
    </source>
</evidence>
<evidence type="ECO:0000256" key="1">
    <source>
        <dbReference type="ARBA" id="ARBA00022723"/>
    </source>
</evidence>
<dbReference type="Pfam" id="PF13499">
    <property type="entry name" value="EF-hand_7"/>
    <property type="match status" value="1"/>
</dbReference>
<dbReference type="InterPro" id="IPR011992">
    <property type="entry name" value="EF-hand-dom_pair"/>
</dbReference>
<comment type="caution">
    <text evidence="5">The sequence shown here is derived from an EMBL/GenBank/DDBJ whole genome shotgun (WGS) entry which is preliminary data.</text>
</comment>
<feature type="domain" description="EF-hand" evidence="4">
    <location>
        <begin position="158"/>
        <end position="193"/>
    </location>
</feature>
<dbReference type="InterPro" id="IPR018247">
    <property type="entry name" value="EF_Hand_1_Ca_BS"/>
</dbReference>
<dbReference type="Proteomes" id="UP001472677">
    <property type="component" value="Unassembled WGS sequence"/>
</dbReference>
<evidence type="ECO:0000259" key="4">
    <source>
        <dbReference type="PROSITE" id="PS50222"/>
    </source>
</evidence>
<keyword evidence="6" id="KW-1185">Reference proteome</keyword>
<feature type="domain" description="EF-hand" evidence="4">
    <location>
        <begin position="52"/>
        <end position="87"/>
    </location>
</feature>
<sequence length="195" mass="21909">MGIAGISKLPTKWFSIKGLRLSLPRFSSKPKSSTSLLLPPTTDIPSTLVNNVKEEALRAVFRRFDSDGDDKISSKELIAYFASIGDKISTEEAQKVIKEFDNNGEDLMEFKDFVKLMEGDNEGDDIRRAFEMFEVDKGSGCITPVGLQQTLNRLGDVKSYEECVAMIRVFDLDGNGVLDFHEFQQMMKHDPCKIV</sequence>
<proteinExistence type="predicted"/>
<protein>
    <recommendedName>
        <fullName evidence="4">EF-hand domain-containing protein</fullName>
    </recommendedName>
</protein>